<evidence type="ECO:0000313" key="1">
    <source>
        <dbReference type="EMBL" id="TGN99872.1"/>
    </source>
</evidence>
<protein>
    <submittedName>
        <fullName evidence="1">Uncharacterized protein</fullName>
    </submittedName>
</protein>
<accession>A0A4E0QVI5</accession>
<organism evidence="1 2">
    <name type="scientific">Candidatus Thiomargarita nelsonii</name>
    <dbReference type="NCBI Taxonomy" id="1003181"/>
    <lineage>
        <taxon>Bacteria</taxon>
        <taxon>Pseudomonadati</taxon>
        <taxon>Pseudomonadota</taxon>
        <taxon>Gammaproteobacteria</taxon>
        <taxon>Thiotrichales</taxon>
        <taxon>Thiotrichaceae</taxon>
        <taxon>Thiomargarita</taxon>
    </lineage>
</organism>
<reference evidence="1 2" key="1">
    <citation type="journal article" date="2016" name="Front. Microbiol.">
        <title>Single-Cell (Meta-)Genomics of a Dimorphic Candidatus Thiomargarita nelsonii Reveals Genomic Plasticity.</title>
        <authorList>
            <person name="Flood B.E."/>
            <person name="Fliss P."/>
            <person name="Jones D.S."/>
            <person name="Dick G.J."/>
            <person name="Jain S."/>
            <person name="Kaster A.K."/>
            <person name="Winkel M."/>
            <person name="Mussmann M."/>
            <person name="Bailey J."/>
        </authorList>
    </citation>
    <scope>NUCLEOTIDE SEQUENCE [LARGE SCALE GENOMIC DNA]</scope>
    <source>
        <strain evidence="1">Hydrate Ridge</strain>
    </source>
</reference>
<evidence type="ECO:0000313" key="2">
    <source>
        <dbReference type="Proteomes" id="UP000030428"/>
    </source>
</evidence>
<keyword evidence="2" id="KW-1185">Reference proteome</keyword>
<sequence>MTYPFLNAIPVVIDFVCFDLSKKNSDTRCACPTDQYNDLSFILRFFPFQAKQKKQKNKKSKIDK</sequence>
<gene>
    <name evidence="1" type="ORF">PN36_32650</name>
</gene>
<proteinExistence type="predicted"/>
<comment type="caution">
    <text evidence="1">The sequence shown here is derived from an EMBL/GenBank/DDBJ whole genome shotgun (WGS) entry which is preliminary data.</text>
</comment>
<dbReference type="EMBL" id="JSZA02000296">
    <property type="protein sequence ID" value="TGN99872.1"/>
    <property type="molecule type" value="Genomic_DNA"/>
</dbReference>
<dbReference type="AlphaFoldDB" id="A0A4E0QVI5"/>
<dbReference type="Proteomes" id="UP000030428">
    <property type="component" value="Unassembled WGS sequence"/>
</dbReference>
<name>A0A4E0QVI5_9GAMM</name>